<keyword evidence="2" id="KW-1185">Reference proteome</keyword>
<dbReference type="Proteomes" id="UP001060085">
    <property type="component" value="Linkage Group LG02"/>
</dbReference>
<sequence>MSVHKPYLFYEGGFQRRPKARGYYRPHEEVPRHEARREDNLFDDFGEDPNVGQAYHGKTLAQTVGPAPTIAGRLRPVDLLEETYLPPMVDHPTIIVFYQGFNGYFKSFNLRLARARV</sequence>
<evidence type="ECO:0000313" key="2">
    <source>
        <dbReference type="Proteomes" id="UP001060085"/>
    </source>
</evidence>
<proteinExistence type="predicted"/>
<reference evidence="2" key="1">
    <citation type="journal article" date="2023" name="Nat. Plants">
        <title>Single-cell RNA sequencing provides a high-resolution roadmap for understanding the multicellular compartmentation of specialized metabolism.</title>
        <authorList>
            <person name="Sun S."/>
            <person name="Shen X."/>
            <person name="Li Y."/>
            <person name="Li Y."/>
            <person name="Wang S."/>
            <person name="Li R."/>
            <person name="Zhang H."/>
            <person name="Shen G."/>
            <person name="Guo B."/>
            <person name="Wei J."/>
            <person name="Xu J."/>
            <person name="St-Pierre B."/>
            <person name="Chen S."/>
            <person name="Sun C."/>
        </authorList>
    </citation>
    <scope>NUCLEOTIDE SEQUENCE [LARGE SCALE GENOMIC DNA]</scope>
</reference>
<dbReference type="EMBL" id="CM044702">
    <property type="protein sequence ID" value="KAI5677706.1"/>
    <property type="molecule type" value="Genomic_DNA"/>
</dbReference>
<name>A0ACC0BYK9_CATRO</name>
<evidence type="ECO:0000313" key="1">
    <source>
        <dbReference type="EMBL" id="KAI5677706.1"/>
    </source>
</evidence>
<gene>
    <name evidence="1" type="ORF">M9H77_08656</name>
</gene>
<accession>A0ACC0BYK9</accession>
<organism evidence="1 2">
    <name type="scientific">Catharanthus roseus</name>
    <name type="common">Madagascar periwinkle</name>
    <name type="synonym">Vinca rosea</name>
    <dbReference type="NCBI Taxonomy" id="4058"/>
    <lineage>
        <taxon>Eukaryota</taxon>
        <taxon>Viridiplantae</taxon>
        <taxon>Streptophyta</taxon>
        <taxon>Embryophyta</taxon>
        <taxon>Tracheophyta</taxon>
        <taxon>Spermatophyta</taxon>
        <taxon>Magnoliopsida</taxon>
        <taxon>eudicotyledons</taxon>
        <taxon>Gunneridae</taxon>
        <taxon>Pentapetalae</taxon>
        <taxon>asterids</taxon>
        <taxon>lamiids</taxon>
        <taxon>Gentianales</taxon>
        <taxon>Apocynaceae</taxon>
        <taxon>Rauvolfioideae</taxon>
        <taxon>Vinceae</taxon>
        <taxon>Catharanthinae</taxon>
        <taxon>Catharanthus</taxon>
    </lineage>
</organism>
<comment type="caution">
    <text evidence="1">The sequence shown here is derived from an EMBL/GenBank/DDBJ whole genome shotgun (WGS) entry which is preliminary data.</text>
</comment>
<protein>
    <submittedName>
        <fullName evidence="1">Uncharacterized protein</fullName>
    </submittedName>
</protein>